<name>A0A0E0KT12_ORYPU</name>
<evidence type="ECO:0000313" key="3">
    <source>
        <dbReference type="EnsemblPlants" id="OPUNC04G17030.1"/>
    </source>
</evidence>
<keyword evidence="4" id="KW-1185">Reference proteome</keyword>
<organism evidence="3">
    <name type="scientific">Oryza punctata</name>
    <name type="common">Red rice</name>
    <dbReference type="NCBI Taxonomy" id="4537"/>
    <lineage>
        <taxon>Eukaryota</taxon>
        <taxon>Viridiplantae</taxon>
        <taxon>Streptophyta</taxon>
        <taxon>Embryophyta</taxon>
        <taxon>Tracheophyta</taxon>
        <taxon>Spermatophyta</taxon>
        <taxon>Magnoliopsida</taxon>
        <taxon>Liliopsida</taxon>
        <taxon>Poales</taxon>
        <taxon>Poaceae</taxon>
        <taxon>BOP clade</taxon>
        <taxon>Oryzoideae</taxon>
        <taxon>Oryzeae</taxon>
        <taxon>Oryzinae</taxon>
        <taxon>Oryza</taxon>
    </lineage>
</organism>
<dbReference type="SMART" id="SM00568">
    <property type="entry name" value="GRAM"/>
    <property type="match status" value="2"/>
</dbReference>
<dbReference type="Pfam" id="PF02893">
    <property type="entry name" value="GRAM"/>
    <property type="match status" value="2"/>
</dbReference>
<protein>
    <recommendedName>
        <fullName evidence="2">GRAM domain-containing protein</fullName>
    </recommendedName>
</protein>
<dbReference type="HOGENOM" id="CLU_572910_0_0_1"/>
<evidence type="ECO:0000313" key="4">
    <source>
        <dbReference type="Proteomes" id="UP000026962"/>
    </source>
</evidence>
<evidence type="ECO:0000256" key="1">
    <source>
        <dbReference type="ARBA" id="ARBA00009414"/>
    </source>
</evidence>
<dbReference type="PANTHER" id="PTHR31969">
    <property type="entry name" value="GEM-LIKE PROTEIN 2"/>
    <property type="match status" value="1"/>
</dbReference>
<dbReference type="Proteomes" id="UP000026962">
    <property type="component" value="Chromosome 4"/>
</dbReference>
<reference evidence="3" key="1">
    <citation type="submission" date="2015-04" db="UniProtKB">
        <authorList>
            <consortium name="EnsemblPlants"/>
        </authorList>
    </citation>
    <scope>IDENTIFICATION</scope>
</reference>
<dbReference type="InterPro" id="IPR004182">
    <property type="entry name" value="GRAM"/>
</dbReference>
<dbReference type="InterPro" id="IPR037848">
    <property type="entry name" value="GEM-like"/>
</dbReference>
<dbReference type="OMA" id="MSTERVG"/>
<sequence>MEKAARHEHVIGIPVSNRAFGIEEPDFPSDGAAAYHSDAKSSATARTSSKFGRTGDRLAQGIKEHVTLGPKLYETMKGKLTLGARILQAGGVEKVFRRWFAVDKGEKLLRASQCYLSTTAGPIAGMLFISMERIAFRSDRSLALTTPSGDTVRVPYKVAIPLRRVKTAKPSENKHRPEQKYVQVVTDDGFEFWFMGFVSFQVTLKNLELAVAQAQQTAERSTQHKPQLLDLFDHAVERLVIERAAMRKSSINGGHVIGVPVTAKAFGIEEEVSSRGQSFRKVDGDHLAVSLSHPSPYTSFGYKHSSKGQVIHWVSKLSRRAQGFREHVTLGPKLSETVKGKLSLGAKILQAGGIERVFRQAFSAEKGERLVKALQCYLYTTGGPIAGMLFVSTKKVAFRSDRPVMVTSAKGDVARVPYKVVVPLRRIAQVRPSENADKPEEKYIHVVTVDGFEFWFMGFVSYQRSCKYMQQAVSELQ</sequence>
<dbReference type="Gramene" id="OPUNC04G17030.1">
    <property type="protein sequence ID" value="OPUNC04G17030.1"/>
    <property type="gene ID" value="OPUNC04G17030"/>
</dbReference>
<accession>A0A0E0KT12</accession>
<dbReference type="eggNOG" id="ENOG502QUKI">
    <property type="taxonomic scope" value="Eukaryota"/>
</dbReference>
<feature type="domain" description="GRAM" evidence="2">
    <location>
        <begin position="356"/>
        <end position="434"/>
    </location>
</feature>
<dbReference type="AlphaFoldDB" id="A0A0E0KT12"/>
<dbReference type="InterPro" id="IPR011993">
    <property type="entry name" value="PH-like_dom_sf"/>
</dbReference>
<comment type="similarity">
    <text evidence="1">Belongs to the GEM family.</text>
</comment>
<feature type="domain" description="GRAM" evidence="2">
    <location>
        <begin position="94"/>
        <end position="172"/>
    </location>
</feature>
<proteinExistence type="inferred from homology"/>
<reference evidence="3" key="2">
    <citation type="submission" date="2018-05" db="EMBL/GenBank/DDBJ databases">
        <title>OpunRS2 (Oryza punctata Reference Sequence Version 2).</title>
        <authorList>
            <person name="Zhang J."/>
            <person name="Kudrna D."/>
            <person name="Lee S."/>
            <person name="Talag J."/>
            <person name="Welchert J."/>
            <person name="Wing R.A."/>
        </authorList>
    </citation>
    <scope>NUCLEOTIDE SEQUENCE [LARGE SCALE GENOMIC DNA]</scope>
</reference>
<dbReference type="EnsemblPlants" id="OPUNC04G17030.1">
    <property type="protein sequence ID" value="OPUNC04G17030.1"/>
    <property type="gene ID" value="OPUNC04G17030"/>
</dbReference>
<dbReference type="Gene3D" id="2.30.29.30">
    <property type="entry name" value="Pleckstrin-homology domain (PH domain)/Phosphotyrosine-binding domain (PTB)"/>
    <property type="match status" value="2"/>
</dbReference>
<evidence type="ECO:0000259" key="2">
    <source>
        <dbReference type="SMART" id="SM00568"/>
    </source>
</evidence>